<protein>
    <recommendedName>
        <fullName evidence="3">HEPN domain-containing protein</fullName>
    </recommendedName>
</protein>
<dbReference type="EMBL" id="JABBGK010000005">
    <property type="protein sequence ID" value="NML76244.1"/>
    <property type="molecule type" value="Genomic_DNA"/>
</dbReference>
<sequence>MKTSVAGYRLSIAMRYWHSARIILANQIRQSEFLEPLGFLLGMATELALKAYLLDTGVTEKALASKKIGHDLRALLRECIRAGLEIAPNEASCILNMREAHFTHFNRYGAPADEQGVPHGAVLLTNDEMALSQVAALLDRISGDPAKLRVRHGHAEKLDWPQTLPVLYPVDAEVLRELEATIDGKVSYVASLNRSIQERRKHSQQR</sequence>
<evidence type="ECO:0008006" key="3">
    <source>
        <dbReference type="Google" id="ProtNLM"/>
    </source>
</evidence>
<comment type="caution">
    <text evidence="1">The sequence shown here is derived from an EMBL/GenBank/DDBJ whole genome shotgun (WGS) entry which is preliminary data.</text>
</comment>
<accession>A0A7Y0FY25</accession>
<gene>
    <name evidence="1" type="ORF">HHL25_19095</name>
</gene>
<dbReference type="Gene3D" id="1.20.120.330">
    <property type="entry name" value="Nucleotidyltransferases domain 2"/>
    <property type="match status" value="1"/>
</dbReference>
<proteinExistence type="predicted"/>
<keyword evidence="2" id="KW-1185">Reference proteome</keyword>
<organism evidence="1 2">
    <name type="scientific">Rhizobium terricola</name>
    <dbReference type="NCBI Taxonomy" id="2728849"/>
    <lineage>
        <taxon>Bacteria</taxon>
        <taxon>Pseudomonadati</taxon>
        <taxon>Pseudomonadota</taxon>
        <taxon>Alphaproteobacteria</taxon>
        <taxon>Hyphomicrobiales</taxon>
        <taxon>Rhizobiaceae</taxon>
        <taxon>Rhizobium/Agrobacterium group</taxon>
        <taxon>Rhizobium</taxon>
    </lineage>
</organism>
<dbReference type="Proteomes" id="UP000541470">
    <property type="component" value="Unassembled WGS sequence"/>
</dbReference>
<evidence type="ECO:0000313" key="1">
    <source>
        <dbReference type="EMBL" id="NML76244.1"/>
    </source>
</evidence>
<dbReference type="SUPFAM" id="SSF81593">
    <property type="entry name" value="Nucleotidyltransferase substrate binding subunit/domain"/>
    <property type="match status" value="1"/>
</dbReference>
<dbReference type="RefSeq" id="WP_169594665.1">
    <property type="nucleotide sequence ID" value="NZ_JABBGK010000005.1"/>
</dbReference>
<name>A0A7Y0FY25_9HYPH</name>
<evidence type="ECO:0000313" key="2">
    <source>
        <dbReference type="Proteomes" id="UP000541470"/>
    </source>
</evidence>
<dbReference type="AlphaFoldDB" id="A0A7Y0FY25"/>
<reference evidence="1 2" key="1">
    <citation type="submission" date="2020-04" db="EMBL/GenBank/DDBJ databases">
        <title>Rhizobium sp. S-51 isolated from soil.</title>
        <authorList>
            <person name="Dahal R.H."/>
        </authorList>
    </citation>
    <scope>NUCLEOTIDE SEQUENCE [LARGE SCALE GENOMIC DNA]</scope>
    <source>
        <strain evidence="1 2">S-51</strain>
    </source>
</reference>